<feature type="region of interest" description="Disordered" evidence="5">
    <location>
        <begin position="883"/>
        <end position="1180"/>
    </location>
</feature>
<dbReference type="Proteomes" id="UP000235392">
    <property type="component" value="Unassembled WGS sequence"/>
</dbReference>
<evidence type="ECO:0000313" key="9">
    <source>
        <dbReference type="EMBL" id="PLW40283.1"/>
    </source>
</evidence>
<feature type="transmembrane region" description="Helical" evidence="6">
    <location>
        <begin position="71"/>
        <end position="89"/>
    </location>
</feature>
<feature type="transmembrane region" description="Helical" evidence="6">
    <location>
        <begin position="109"/>
        <end position="129"/>
    </location>
</feature>
<proteinExistence type="predicted"/>
<keyword evidence="4 6" id="KW-0472">Membrane</keyword>
<evidence type="ECO:0000256" key="4">
    <source>
        <dbReference type="ARBA" id="ARBA00023136"/>
    </source>
</evidence>
<dbReference type="Pfam" id="PF13886">
    <property type="entry name" value="TM7S3_TM198"/>
    <property type="match status" value="1"/>
</dbReference>
<feature type="transmembrane region" description="Helical" evidence="6">
    <location>
        <begin position="141"/>
        <end position="163"/>
    </location>
</feature>
<dbReference type="EMBL" id="PGCI01000104">
    <property type="protein sequence ID" value="PLW40283.1"/>
    <property type="molecule type" value="Genomic_DNA"/>
</dbReference>
<feature type="compositionally biased region" description="Low complexity" evidence="5">
    <location>
        <begin position="496"/>
        <end position="512"/>
    </location>
</feature>
<feature type="compositionally biased region" description="Basic and acidic residues" evidence="5">
    <location>
        <begin position="713"/>
        <end position="724"/>
    </location>
</feature>
<feature type="compositionally biased region" description="Basic and acidic residues" evidence="5">
    <location>
        <begin position="672"/>
        <end position="681"/>
    </location>
</feature>
<evidence type="ECO:0000256" key="1">
    <source>
        <dbReference type="ARBA" id="ARBA00004141"/>
    </source>
</evidence>
<dbReference type="EMBL" id="PGCJ01000869">
    <property type="protein sequence ID" value="PLW16465.1"/>
    <property type="molecule type" value="Genomic_DNA"/>
</dbReference>
<evidence type="ECO:0000256" key="5">
    <source>
        <dbReference type="SAM" id="MobiDB-lite"/>
    </source>
</evidence>
<feature type="compositionally biased region" description="Polar residues" evidence="5">
    <location>
        <begin position="922"/>
        <end position="932"/>
    </location>
</feature>
<feature type="compositionally biased region" description="Polar residues" evidence="5">
    <location>
        <begin position="13"/>
        <end position="25"/>
    </location>
</feature>
<feature type="compositionally biased region" description="Basic and acidic residues" evidence="5">
    <location>
        <begin position="887"/>
        <end position="918"/>
    </location>
</feature>
<feature type="region of interest" description="Disordered" evidence="5">
    <location>
        <begin position="549"/>
        <end position="814"/>
    </location>
</feature>
<keyword evidence="2 6" id="KW-0812">Transmembrane</keyword>
<feature type="transmembrane region" description="Helical" evidence="6">
    <location>
        <begin position="42"/>
        <end position="64"/>
    </location>
</feature>
<evidence type="ECO:0000256" key="6">
    <source>
        <dbReference type="SAM" id="Phobius"/>
    </source>
</evidence>
<keyword evidence="3 6" id="KW-1133">Transmembrane helix</keyword>
<feature type="compositionally biased region" description="Polar residues" evidence="5">
    <location>
        <begin position="783"/>
        <end position="794"/>
    </location>
</feature>
<protein>
    <recommendedName>
        <fullName evidence="7">TM7S3/TM198-like domain-containing protein</fullName>
    </recommendedName>
</protein>
<feature type="region of interest" description="Disordered" evidence="5">
    <location>
        <begin position="277"/>
        <end position="336"/>
    </location>
</feature>
<evidence type="ECO:0000256" key="2">
    <source>
        <dbReference type="ARBA" id="ARBA00022692"/>
    </source>
</evidence>
<feature type="domain" description="TM7S3/TM198-like" evidence="7">
    <location>
        <begin position="54"/>
        <end position="264"/>
    </location>
</feature>
<keyword evidence="11" id="KW-1185">Reference proteome</keyword>
<feature type="region of interest" description="Disordered" evidence="5">
    <location>
        <begin position="483"/>
        <end position="527"/>
    </location>
</feature>
<feature type="transmembrane region" description="Helical" evidence="6">
    <location>
        <begin position="246"/>
        <end position="267"/>
    </location>
</feature>
<feature type="region of interest" description="Disordered" evidence="5">
    <location>
        <begin position="433"/>
        <end position="453"/>
    </location>
</feature>
<feature type="compositionally biased region" description="Basic and acidic residues" evidence="5">
    <location>
        <begin position="304"/>
        <end position="324"/>
    </location>
</feature>
<dbReference type="Proteomes" id="UP000235388">
    <property type="component" value="Unassembled WGS sequence"/>
</dbReference>
<evidence type="ECO:0000256" key="3">
    <source>
        <dbReference type="ARBA" id="ARBA00022989"/>
    </source>
</evidence>
<feature type="compositionally biased region" description="Basic and acidic residues" evidence="5">
    <location>
        <begin position="1085"/>
        <end position="1108"/>
    </location>
</feature>
<evidence type="ECO:0000259" key="7">
    <source>
        <dbReference type="Pfam" id="PF13886"/>
    </source>
</evidence>
<feature type="region of interest" description="Disordered" evidence="5">
    <location>
        <begin position="1"/>
        <end position="25"/>
    </location>
</feature>
<dbReference type="EMBL" id="PGCJ01000060">
    <property type="protein sequence ID" value="PLW53495.1"/>
    <property type="molecule type" value="Genomic_DNA"/>
</dbReference>
<evidence type="ECO:0000313" key="10">
    <source>
        <dbReference type="EMBL" id="PLW53495.1"/>
    </source>
</evidence>
<feature type="compositionally biased region" description="Low complexity" evidence="5">
    <location>
        <begin position="656"/>
        <end position="671"/>
    </location>
</feature>
<accession>A0A2N5UR98</accession>
<evidence type="ECO:0000313" key="12">
    <source>
        <dbReference type="Proteomes" id="UP000235392"/>
    </source>
</evidence>
<evidence type="ECO:0000313" key="11">
    <source>
        <dbReference type="Proteomes" id="UP000235388"/>
    </source>
</evidence>
<feature type="compositionally biased region" description="Basic and acidic residues" evidence="5">
    <location>
        <begin position="636"/>
        <end position="646"/>
    </location>
</feature>
<dbReference type="GO" id="GO:0016020">
    <property type="term" value="C:membrane"/>
    <property type="evidence" value="ECO:0007669"/>
    <property type="project" value="UniProtKB-SubCell"/>
</dbReference>
<feature type="compositionally biased region" description="Basic and acidic residues" evidence="5">
    <location>
        <begin position="796"/>
        <end position="805"/>
    </location>
</feature>
<feature type="compositionally biased region" description="Polar residues" evidence="5">
    <location>
        <begin position="575"/>
        <end position="601"/>
    </location>
</feature>
<reference evidence="11 12" key="1">
    <citation type="submission" date="2017-11" db="EMBL/GenBank/DDBJ databases">
        <title>De novo assembly and phasing of dikaryotic genomes from two isolates of Puccinia coronata f. sp. avenae, the causal agent of oat crown rust.</title>
        <authorList>
            <person name="Miller M.E."/>
            <person name="Zhang Y."/>
            <person name="Omidvar V."/>
            <person name="Sperschneider J."/>
            <person name="Schwessinger B."/>
            <person name="Raley C."/>
            <person name="Palmer J.M."/>
            <person name="Garnica D."/>
            <person name="Upadhyaya N."/>
            <person name="Rathjen J."/>
            <person name="Taylor J.M."/>
            <person name="Park R.F."/>
            <person name="Dodds P.N."/>
            <person name="Hirsch C.D."/>
            <person name="Kianian S.F."/>
            <person name="Figueroa M."/>
        </authorList>
    </citation>
    <scope>NUCLEOTIDE SEQUENCE [LARGE SCALE GENOMIC DNA]</scope>
    <source>
        <strain evidence="8">12NC29</strain>
        <strain evidence="9">12SD80</strain>
    </source>
</reference>
<dbReference type="OrthoDB" id="2501095at2759"/>
<comment type="subcellular location">
    <subcellularLocation>
        <location evidence="1">Membrane</location>
        <topology evidence="1">Multi-pass membrane protein</topology>
    </subcellularLocation>
</comment>
<organism evidence="9 12">
    <name type="scientific">Puccinia coronata f. sp. avenae</name>
    <dbReference type="NCBI Taxonomy" id="200324"/>
    <lineage>
        <taxon>Eukaryota</taxon>
        <taxon>Fungi</taxon>
        <taxon>Dikarya</taxon>
        <taxon>Basidiomycota</taxon>
        <taxon>Pucciniomycotina</taxon>
        <taxon>Pucciniomycetes</taxon>
        <taxon>Pucciniales</taxon>
        <taxon>Pucciniaceae</taxon>
        <taxon>Puccinia</taxon>
    </lineage>
</organism>
<sequence>MATIPDTPIENLDATSSPAQSDAVPSQADNSLLGLDGSLSSIHSVSLVLQALIPLLLSLVLLVAGRRLYRFTTTVSVGSSGALFTWALFVNLENGQSIGGWTGEVAALTVWSVMIGGGLIGAIIGYQFTWWGAHVTGRLCLGANSGVAFAFSMLLFKAGLLIHTTAGQWSLISVCAFFGVLAVLCDHVIGPLVAISLCGSFLFLLGVDLFATAGNGGVAAGLRLLMDHNPDHQALMTPYTPSKSTAILIVVSWVITVISFGFQYMFYKTPFGPLPPRVEQDEEERLGSSTEGKHKESFSQGSSDDAKKEISKAEIHSNGTEHNHIINITDPRTSTGASIGTKTSATLVDSNRAAGQQVSEPSNLPYLSSRVGQVVVGEYSSTPALALSPTVYSRYRRTLDAEHKPPGRSPIQYNFSSNLNNFTNLRRVETVDEVTETSNSARGGDLTPRSSMLNVAGTSDTKARSNSMSEEYLHAMMRLATGEGPEHHQGKAGEKQSASGTTTTISGSTQESRFAAKTGPASDVQSERLMVPITENQMVTTAAPSEIAHDLTKQRSPEVSSGPVSVSAPMPSLPTPNATNSLSAQPGSTPDGQTTQQTASSDARDKPNSEPTKSPKSLSKWPSCSSFGRLISTESRVSEELERGDGAGEAARARPRCPGISISGCCSGSESTSRRSHELGGEPHLAPLQHSLSQGSNSQSISSEKLSQNHSNGSHEVDPSELKRFSHRPLPLLPDRGDAQTTPGVAVLNRNGQPFKDTYSFNSATSNSSSGLDSFTRVDRESSVPTTPSWSGNILQEDHHQKEEVNASAPPSSRKKLSIIVTKNPVQVDRGSMTSPMSQEAERDQYFSDFSTTGGTAVPHTPTMGNMLLRVADNTEKLKHQANTNHDAYDDKGIEFHDSNEGTSREDDGDTVKSESMKRSTICRSSIYTGDHTTADEGGRSSSGSEYDDEESQEETFYQPGTRLHQRLNDTMGELRTMIGVKTRRNSPDDLGEADGSPSLQSIPLPSRDSQADSSSYTGESTTTRGSKTAAFIGQPLAEVPWPQRRPPSKPTEPEKRWTTASSIFPPLGYDSSDANNSKQGDVSLRSDDDSSDSGTDRTPLKRLESFSRMEAAPQPAFCSASSHVADGDYDIASSVGHADETDADDPYESAADYSRSVRASHSAAEGGYITADDERDQSF</sequence>
<name>A0A2N5UR98_9BASI</name>
<feature type="compositionally biased region" description="Basic and acidic residues" evidence="5">
    <location>
        <begin position="484"/>
        <end position="494"/>
    </location>
</feature>
<feature type="compositionally biased region" description="Polar residues" evidence="5">
    <location>
        <begin position="998"/>
        <end position="1027"/>
    </location>
</feature>
<feature type="compositionally biased region" description="Polar residues" evidence="5">
    <location>
        <begin position="609"/>
        <end position="626"/>
    </location>
</feature>
<feature type="compositionally biased region" description="Low complexity" evidence="5">
    <location>
        <begin position="689"/>
        <end position="703"/>
    </location>
</feature>
<feature type="compositionally biased region" description="Low complexity" evidence="5">
    <location>
        <begin position="557"/>
        <end position="570"/>
    </location>
</feature>
<evidence type="ECO:0000313" key="8">
    <source>
        <dbReference type="EMBL" id="PLW16465.1"/>
    </source>
</evidence>
<comment type="caution">
    <text evidence="9">The sequence shown here is derived from an EMBL/GenBank/DDBJ whole genome shotgun (WGS) entry which is preliminary data.</text>
</comment>
<dbReference type="AlphaFoldDB" id="A0A2N5UR98"/>
<gene>
    <name evidence="10" type="ORF">PCANC_07213</name>
    <name evidence="8" type="ORF">PCANC_18568</name>
    <name evidence="9" type="ORF">PCASD_08522</name>
</gene>
<feature type="compositionally biased region" description="Low complexity" evidence="5">
    <location>
        <begin position="760"/>
        <end position="774"/>
    </location>
</feature>
<dbReference type="InterPro" id="IPR025256">
    <property type="entry name" value="TM7S3/TM198-like_dom"/>
</dbReference>